<dbReference type="InterPro" id="IPR057342">
    <property type="entry name" value="DEXDc_RapA"/>
</dbReference>
<evidence type="ECO:0000259" key="11">
    <source>
        <dbReference type="PROSITE" id="PS51194"/>
    </source>
</evidence>
<dbReference type="Gene3D" id="3.40.50.300">
    <property type="entry name" value="P-loop containing nucleotide triphosphate hydrolases"/>
    <property type="match status" value="1"/>
</dbReference>
<evidence type="ECO:0000256" key="7">
    <source>
        <dbReference type="ARBA" id="ARBA00023159"/>
    </source>
</evidence>
<dbReference type="SMART" id="SM00487">
    <property type="entry name" value="DEXDc"/>
    <property type="match status" value="1"/>
</dbReference>
<dbReference type="InterPro" id="IPR001650">
    <property type="entry name" value="Helicase_C-like"/>
</dbReference>
<evidence type="ECO:0000256" key="8">
    <source>
        <dbReference type="ARBA" id="ARBA00023163"/>
    </source>
</evidence>
<keyword evidence="8 9" id="KW-0804">Transcription</keyword>
<dbReference type="Pfam" id="PF12137">
    <property type="entry name" value="RapA_C"/>
    <property type="match status" value="1"/>
</dbReference>
<protein>
    <recommendedName>
        <fullName evidence="9">RNA polymerase-associated protein RapA</fullName>
        <ecNumber evidence="9">3.6.4.-</ecNumber>
    </recommendedName>
    <alternativeName>
        <fullName evidence="9">ATP-dependent helicase HepA</fullName>
    </alternativeName>
</protein>
<keyword evidence="2 9" id="KW-0378">Hydrolase</keyword>
<dbReference type="Proteomes" id="UP001333710">
    <property type="component" value="Chromosome"/>
</dbReference>
<keyword evidence="1 9" id="KW-0547">Nucleotide-binding</keyword>
<dbReference type="GO" id="GO:0016817">
    <property type="term" value="F:hydrolase activity, acting on acid anhydrides"/>
    <property type="evidence" value="ECO:0007669"/>
    <property type="project" value="InterPro"/>
</dbReference>
<accession>A0AA48HTJ2</accession>
<evidence type="ECO:0000259" key="10">
    <source>
        <dbReference type="PROSITE" id="PS51192"/>
    </source>
</evidence>
<dbReference type="Gene3D" id="3.40.50.10810">
    <property type="entry name" value="Tandem AAA-ATPase domain"/>
    <property type="match status" value="1"/>
</dbReference>
<dbReference type="InterPro" id="IPR040766">
    <property type="entry name" value="Tudor_2_RapA"/>
</dbReference>
<dbReference type="KEGG" id="pmaw:MACH26_10990"/>
<evidence type="ECO:0000313" key="12">
    <source>
        <dbReference type="EMBL" id="BDX05578.1"/>
    </source>
</evidence>
<feature type="domain" description="Helicase C-terminal" evidence="11">
    <location>
        <begin position="472"/>
        <end position="656"/>
    </location>
</feature>
<dbReference type="Pfam" id="PF00176">
    <property type="entry name" value="SNF2-rel_dom"/>
    <property type="match status" value="1"/>
</dbReference>
<dbReference type="GO" id="GO:0003677">
    <property type="term" value="F:DNA binding"/>
    <property type="evidence" value="ECO:0007669"/>
    <property type="project" value="UniProtKB-KW"/>
</dbReference>
<comment type="similarity">
    <text evidence="9">Belongs to the SNF2/RAD54 helicase family. RapA subfamily.</text>
</comment>
<reference evidence="12" key="1">
    <citation type="submission" date="2023-01" db="EMBL/GenBank/DDBJ databases">
        <title>Complete genome sequence of Planctobacterium marinum strain Dej080120_11.</title>
        <authorList>
            <person name="Ueki S."/>
            <person name="Maruyama F."/>
        </authorList>
    </citation>
    <scope>NUCLEOTIDE SEQUENCE</scope>
    <source>
        <strain evidence="12">Dej080120_11</strain>
    </source>
</reference>
<dbReference type="GO" id="GO:0004386">
    <property type="term" value="F:helicase activity"/>
    <property type="evidence" value="ECO:0007669"/>
    <property type="project" value="UniProtKB-UniRule"/>
</dbReference>
<dbReference type="NCBIfam" id="NF003426">
    <property type="entry name" value="PRK04914.1"/>
    <property type="match status" value="1"/>
</dbReference>
<dbReference type="EC" id="3.6.4.-" evidence="9"/>
<comment type="subunit">
    <text evidence="9">Interacts with the RNAP. Has a higher affinity for the core RNAP than for the holoenzyme. Its ATPase activity is stimulated by binding to RNAP.</text>
</comment>
<dbReference type="SMART" id="SM00490">
    <property type="entry name" value="HELICc"/>
    <property type="match status" value="1"/>
</dbReference>
<keyword evidence="5 9" id="KW-0805">Transcription regulation</keyword>
<evidence type="ECO:0000256" key="9">
    <source>
        <dbReference type="HAMAP-Rule" id="MF_01821"/>
    </source>
</evidence>
<dbReference type="Gene3D" id="2.30.30.140">
    <property type="match status" value="1"/>
</dbReference>
<dbReference type="GO" id="GO:0005524">
    <property type="term" value="F:ATP binding"/>
    <property type="evidence" value="ECO:0007669"/>
    <property type="project" value="UniProtKB-UniRule"/>
</dbReference>
<proteinExistence type="inferred from homology"/>
<dbReference type="GO" id="GO:0006355">
    <property type="term" value="P:regulation of DNA-templated transcription"/>
    <property type="evidence" value="ECO:0007669"/>
    <property type="project" value="UniProtKB-UniRule"/>
</dbReference>
<gene>
    <name evidence="9 12" type="primary">rapA</name>
    <name evidence="12" type="ORF">MACH26_10990</name>
</gene>
<keyword evidence="3 9" id="KW-0347">Helicase</keyword>
<dbReference type="PANTHER" id="PTHR45766">
    <property type="entry name" value="DNA ANNEALING HELICASE AND ENDONUCLEASE ZRANB3 FAMILY MEMBER"/>
    <property type="match status" value="1"/>
</dbReference>
<dbReference type="CDD" id="cd18793">
    <property type="entry name" value="SF2_C_SNF"/>
    <property type="match status" value="1"/>
</dbReference>
<keyword evidence="13" id="KW-1185">Reference proteome</keyword>
<dbReference type="PROSITE" id="PS51192">
    <property type="entry name" value="HELICASE_ATP_BIND_1"/>
    <property type="match status" value="1"/>
</dbReference>
<dbReference type="AlphaFoldDB" id="A0AA48HTJ2"/>
<dbReference type="RefSeq" id="WP_338291560.1">
    <property type="nucleotide sequence ID" value="NZ_AP027272.1"/>
</dbReference>
<dbReference type="InterPro" id="IPR027417">
    <property type="entry name" value="P-loop_NTPase"/>
</dbReference>
<feature type="short sequence motif" description="DEAH box" evidence="9">
    <location>
        <begin position="283"/>
        <end position="286"/>
    </location>
</feature>
<dbReference type="Pfam" id="PF18337">
    <property type="entry name" value="Tudor_RapA"/>
    <property type="match status" value="1"/>
</dbReference>
<dbReference type="PANTHER" id="PTHR45766:SF6">
    <property type="entry name" value="SWI_SNF-RELATED MATRIX-ASSOCIATED ACTIN-DEPENDENT REGULATOR OF CHROMATIN SUBFAMILY A-LIKE PROTEIN 1"/>
    <property type="match status" value="1"/>
</dbReference>
<dbReference type="InterPro" id="IPR022737">
    <property type="entry name" value="RapA_C"/>
</dbReference>
<keyword evidence="6 9" id="KW-0238">DNA-binding</keyword>
<dbReference type="InterPro" id="IPR040765">
    <property type="entry name" value="Tudor_1_RapA"/>
</dbReference>
<dbReference type="Pfam" id="PF18339">
    <property type="entry name" value="Tudor_1_RapA"/>
    <property type="match status" value="1"/>
</dbReference>
<keyword evidence="7 9" id="KW-0010">Activator</keyword>
<keyword evidence="4 9" id="KW-0067">ATP-binding</keyword>
<name>A0AA48HTJ2_9ALTE</name>
<dbReference type="Gene3D" id="6.10.140.2230">
    <property type="match status" value="1"/>
</dbReference>
<dbReference type="InterPro" id="IPR023949">
    <property type="entry name" value="Helicase_RapA"/>
</dbReference>
<evidence type="ECO:0000256" key="5">
    <source>
        <dbReference type="ARBA" id="ARBA00023015"/>
    </source>
</evidence>
<feature type="binding site" evidence="9">
    <location>
        <begin position="180"/>
        <end position="187"/>
    </location>
    <ligand>
        <name>ATP</name>
        <dbReference type="ChEBI" id="CHEBI:30616"/>
    </ligand>
</feature>
<evidence type="ECO:0000313" key="13">
    <source>
        <dbReference type="Proteomes" id="UP001333710"/>
    </source>
</evidence>
<evidence type="ECO:0000256" key="6">
    <source>
        <dbReference type="ARBA" id="ARBA00023125"/>
    </source>
</evidence>
<dbReference type="Gene3D" id="2.30.30.930">
    <property type="match status" value="1"/>
</dbReference>
<feature type="domain" description="Helicase ATP-binding" evidence="10">
    <location>
        <begin position="167"/>
        <end position="337"/>
    </location>
</feature>
<dbReference type="InterPro" id="IPR014001">
    <property type="entry name" value="Helicase_ATP-bd"/>
</dbReference>
<dbReference type="InterPro" id="IPR038718">
    <property type="entry name" value="SNF2-like_sf"/>
</dbReference>
<dbReference type="Gene3D" id="6.10.140.1500">
    <property type="match status" value="1"/>
</dbReference>
<evidence type="ECO:0000256" key="2">
    <source>
        <dbReference type="ARBA" id="ARBA00022801"/>
    </source>
</evidence>
<evidence type="ECO:0000256" key="1">
    <source>
        <dbReference type="ARBA" id="ARBA00022741"/>
    </source>
</evidence>
<dbReference type="CDD" id="cd18011">
    <property type="entry name" value="DEXDc_RapA"/>
    <property type="match status" value="1"/>
</dbReference>
<dbReference type="HAMAP" id="MF_01821">
    <property type="entry name" value="Helicase_RapA"/>
    <property type="match status" value="1"/>
</dbReference>
<dbReference type="PROSITE" id="PS51194">
    <property type="entry name" value="HELICASE_CTER"/>
    <property type="match status" value="1"/>
</dbReference>
<dbReference type="Gene3D" id="3.30.360.80">
    <property type="match status" value="1"/>
</dbReference>
<dbReference type="InterPro" id="IPR049730">
    <property type="entry name" value="SNF2/RAD54-like_C"/>
</dbReference>
<dbReference type="Pfam" id="PF00271">
    <property type="entry name" value="Helicase_C"/>
    <property type="match status" value="1"/>
</dbReference>
<evidence type="ECO:0000256" key="4">
    <source>
        <dbReference type="ARBA" id="ARBA00022840"/>
    </source>
</evidence>
<organism evidence="12 13">
    <name type="scientific">Planctobacterium marinum</name>
    <dbReference type="NCBI Taxonomy" id="1631968"/>
    <lineage>
        <taxon>Bacteria</taxon>
        <taxon>Pseudomonadati</taxon>
        <taxon>Pseudomonadota</taxon>
        <taxon>Gammaproteobacteria</taxon>
        <taxon>Alteromonadales</taxon>
        <taxon>Alteromonadaceae</taxon>
        <taxon>Planctobacterium</taxon>
    </lineage>
</organism>
<sequence>MAIQDLPALGQRWLSNAEVELGLGTVVAMDERTISLLFPASGESRNYARKNAPITRVRFAEGDTATHHEGWQFKINQVIEANETLEYVATRQDTGEAVKVKETFLSHDYVLTEPQDRLFNGHYDGPRWFDMRKQSIVHRHNHLTSPLLGFLGARVSLIPHQLHIAKEVGQRMAPRVLLADEVGLGKTIEAAMIIHQQLLTERAHRVLIVVPDSLVNQWLVEMLRKFNLSFAIFDEERCESLAEEEGNPFDSEQLVLCSLNFLTHNTRYFQQASESQWDLLIVDEAHHLKWSPGNPSQEYQVIDELASKTKGVLLLTATPDQLGHESHFARLRLLDANRFHDYSAFLKEEQEYAQLAETVSALLGSAMLTETHYSQLKEKLSDLNHDLAELNSNHSLREQLVTDLLDRHGTGRVLFRNSRKTISGFPGRYLNAARLDEPVEYAENSDIPKINAHLTPEIYYAGTDLWTDIDTRVNWFLDTLQSLKGEKVLTICANAITALDLAETLRVKTGMRATVFHEGMSIVERDKAANYFAQSEDGAQVLITSEIGSEGRNFQFAHHLVLFDLPLNPDLLEQRIGRLDRIGQKHDIQIHVPVFSSSGQDVLLRWFDEGLDAFSHTCPIGATVYDEQSEQLESCLFEPEQSEQLEQLLGQTKQIRQELLAKLEQGRDKLLELNSSGIGKIEAFVEQLEDSDQSPTLERFMTQLFDTLGILQEEKDDHCYLLTPTESMVSHLPGLQDEGMTITYERDTATHLEHVHFISWDHPLVHNAIDMLLADVHGKSSMAFTANKALPAGYYWLECLYVLSAKGDKRLQLNQYFPDTPISFSVSAKAQEEDTFFPLLDKVPRKIGSQLINALTAQFQKTLAMAEKIGSEKAKAVKQDKVSQIERKLSADIARLKALQAVNPSVREEEIQILTQQLEGLLKAANNAQLRLEAVRVVVNNP</sequence>
<dbReference type="SUPFAM" id="SSF52540">
    <property type="entry name" value="P-loop containing nucleoside triphosphate hydrolases"/>
    <property type="match status" value="2"/>
</dbReference>
<comment type="function">
    <text evidence="9">Transcription regulator that activates transcription by stimulating RNA polymerase (RNAP) recycling in case of stress conditions such as supercoiled DNA or high salt concentrations. Probably acts by releasing the RNAP, when it is trapped or immobilized on tightly supercoiled DNA. Does not activate transcription on linear DNA. Probably not involved in DNA repair.</text>
</comment>
<dbReference type="EMBL" id="AP027272">
    <property type="protein sequence ID" value="BDX05578.1"/>
    <property type="molecule type" value="Genomic_DNA"/>
</dbReference>
<evidence type="ECO:0000256" key="3">
    <source>
        <dbReference type="ARBA" id="ARBA00022806"/>
    </source>
</evidence>
<dbReference type="InterPro" id="IPR000330">
    <property type="entry name" value="SNF2_N"/>
</dbReference>